<comment type="caution">
    <text evidence="1">The sequence shown here is derived from an EMBL/GenBank/DDBJ whole genome shotgun (WGS) entry which is preliminary data.</text>
</comment>
<keyword evidence="2" id="KW-1185">Reference proteome</keyword>
<sequence>MRPQLIRQVGYWFCISPFRGVPPNLGWVLGTEGSSRRMGHAGLSTVAPVIDSSASSGMIAPTVGESIQFSSVSEVFSGHGMGHRPEELIEVEVLRNRLREKGPTPINFEAVAYWLQFYTLEEEAKVLFSGFLEGFRLRYQGPRMRRWANNLRSAREHPEVVRAKLKKEVDLGRIVGPFLAWPLANLTISPLGVVPKKQAGEFRLIHHLSWPAGASVNDFIAGEDSMVHYVSIDEAIALVRRCGRGAEMAKSDVESAFRLLPVHPDDFSLLGMQFEDAIYVDRMLPMGCSVSCAVRRSGGDDTLYSRQEDAVNFVMQQIESGLAAVTISANWLSNFNLQCVLLSTSLRAMQL</sequence>
<dbReference type="AlphaFoldDB" id="A0AAV7PV11"/>
<dbReference type="InterPro" id="IPR043502">
    <property type="entry name" value="DNA/RNA_pol_sf"/>
</dbReference>
<reference evidence="1" key="1">
    <citation type="journal article" date="2022" name="bioRxiv">
        <title>Sequencing and chromosome-scale assembly of the giantPleurodeles waltlgenome.</title>
        <authorList>
            <person name="Brown T."/>
            <person name="Elewa A."/>
            <person name="Iarovenko S."/>
            <person name="Subramanian E."/>
            <person name="Araus A.J."/>
            <person name="Petzold A."/>
            <person name="Susuki M."/>
            <person name="Suzuki K.-i.T."/>
            <person name="Hayashi T."/>
            <person name="Toyoda A."/>
            <person name="Oliveira C."/>
            <person name="Osipova E."/>
            <person name="Leigh N.D."/>
            <person name="Simon A."/>
            <person name="Yun M.H."/>
        </authorList>
    </citation>
    <scope>NUCLEOTIDE SEQUENCE</scope>
    <source>
        <strain evidence="1">20211129_DDA</strain>
        <tissue evidence="1">Liver</tissue>
    </source>
</reference>
<dbReference type="PANTHER" id="PTHR33050:SF8">
    <property type="entry name" value="REVERSE TRANSCRIPTASE DOMAIN-CONTAINING PROTEIN"/>
    <property type="match status" value="1"/>
</dbReference>
<gene>
    <name evidence="1" type="ORF">NDU88_009092</name>
</gene>
<organism evidence="1 2">
    <name type="scientific">Pleurodeles waltl</name>
    <name type="common">Iberian ribbed newt</name>
    <dbReference type="NCBI Taxonomy" id="8319"/>
    <lineage>
        <taxon>Eukaryota</taxon>
        <taxon>Metazoa</taxon>
        <taxon>Chordata</taxon>
        <taxon>Craniata</taxon>
        <taxon>Vertebrata</taxon>
        <taxon>Euteleostomi</taxon>
        <taxon>Amphibia</taxon>
        <taxon>Batrachia</taxon>
        <taxon>Caudata</taxon>
        <taxon>Salamandroidea</taxon>
        <taxon>Salamandridae</taxon>
        <taxon>Pleurodelinae</taxon>
        <taxon>Pleurodeles</taxon>
    </lineage>
</organism>
<dbReference type="InterPro" id="IPR052055">
    <property type="entry name" value="Hepadnavirus_pol/RT"/>
</dbReference>
<evidence type="ECO:0000313" key="2">
    <source>
        <dbReference type="Proteomes" id="UP001066276"/>
    </source>
</evidence>
<name>A0AAV7PV11_PLEWA</name>
<dbReference type="SUPFAM" id="SSF56672">
    <property type="entry name" value="DNA/RNA polymerases"/>
    <property type="match status" value="1"/>
</dbReference>
<dbReference type="PANTHER" id="PTHR33050">
    <property type="entry name" value="REVERSE TRANSCRIPTASE DOMAIN-CONTAINING PROTEIN"/>
    <property type="match status" value="1"/>
</dbReference>
<dbReference type="EMBL" id="JANPWB010000011">
    <property type="protein sequence ID" value="KAJ1130744.1"/>
    <property type="molecule type" value="Genomic_DNA"/>
</dbReference>
<evidence type="ECO:0000313" key="1">
    <source>
        <dbReference type="EMBL" id="KAJ1130744.1"/>
    </source>
</evidence>
<protein>
    <submittedName>
        <fullName evidence="1">Uncharacterized protein</fullName>
    </submittedName>
</protein>
<proteinExistence type="predicted"/>
<accession>A0AAV7PV11</accession>
<dbReference type="Proteomes" id="UP001066276">
    <property type="component" value="Chromosome 7"/>
</dbReference>